<dbReference type="eggNOG" id="KOG2369">
    <property type="taxonomic scope" value="Eukaryota"/>
</dbReference>
<dbReference type="EMBL" id="AACS02000003">
    <property type="protein sequence ID" value="EAU91513.2"/>
    <property type="molecule type" value="Genomic_DNA"/>
</dbReference>
<keyword evidence="2" id="KW-0808">Transferase</keyword>
<dbReference type="OrthoDB" id="190846at2759"/>
<keyword evidence="1" id="KW-0472">Membrane</keyword>
<reference evidence="2 3" key="1">
    <citation type="journal article" date="2010" name="Proc. Natl. Acad. Sci. U.S.A.">
        <title>Insights into evolution of multicellular fungi from the assembled chromosomes of the mushroom Coprinopsis cinerea (Coprinus cinereus).</title>
        <authorList>
            <person name="Stajich J.E."/>
            <person name="Wilke S.K."/>
            <person name="Ahren D."/>
            <person name="Au C.H."/>
            <person name="Birren B.W."/>
            <person name="Borodovsky M."/>
            <person name="Burns C."/>
            <person name="Canback B."/>
            <person name="Casselton L.A."/>
            <person name="Cheng C.K."/>
            <person name="Deng J."/>
            <person name="Dietrich F.S."/>
            <person name="Fargo D.C."/>
            <person name="Farman M.L."/>
            <person name="Gathman A.C."/>
            <person name="Goldberg J."/>
            <person name="Guigo R."/>
            <person name="Hoegger P.J."/>
            <person name="Hooker J.B."/>
            <person name="Huggins A."/>
            <person name="James T.Y."/>
            <person name="Kamada T."/>
            <person name="Kilaru S."/>
            <person name="Kodira C."/>
            <person name="Kues U."/>
            <person name="Kupfer D."/>
            <person name="Kwan H.S."/>
            <person name="Lomsadze A."/>
            <person name="Li W."/>
            <person name="Lilly W.W."/>
            <person name="Ma L.J."/>
            <person name="Mackey A.J."/>
            <person name="Manning G."/>
            <person name="Martin F."/>
            <person name="Muraguchi H."/>
            <person name="Natvig D.O."/>
            <person name="Palmerini H."/>
            <person name="Ramesh M.A."/>
            <person name="Rehmeyer C.J."/>
            <person name="Roe B.A."/>
            <person name="Shenoy N."/>
            <person name="Stanke M."/>
            <person name="Ter-Hovhannisyan V."/>
            <person name="Tunlid A."/>
            <person name="Velagapudi R."/>
            <person name="Vision T.J."/>
            <person name="Zeng Q."/>
            <person name="Zolan M.E."/>
            <person name="Pukkila P.J."/>
        </authorList>
    </citation>
    <scope>NUCLEOTIDE SEQUENCE [LARGE SCALE GENOMIC DNA]</scope>
    <source>
        <strain evidence="3">Okayama-7 / 130 / ATCC MYA-4618 / FGSC 9003</strain>
    </source>
</reference>
<dbReference type="OMA" id="FYFLKWV"/>
<dbReference type="Pfam" id="PF02450">
    <property type="entry name" value="LCAT"/>
    <property type="match status" value="1"/>
</dbReference>
<sequence>MVLIHRKKSTLNAHDSDDAVIDEQEPKDAEQKRRELEVEVKKLRKPWYRTGRFLFPLGIILGILLGFSFIEPQDIQDLHGQMALILSEYDLNLPQFPDFDFSRLETEWARIRSNIPEVWKFNNDGREFQVGDAMKARGLEAEFPVIIIPGIISTGLDSWSTSPEYRAFFRQKMWGGFGMLSQVTFNKEKWISAMVLDPVTGLDPPGVKIRAAEGIDAASSFIQGYWIWSKIVENLAVVNYDTNNLYLAPYDWRLSYYNLEERDGYFSKLKQTIESLKERHDKKVVITAHSMGATVMLLTYFLQYFFKWVESPLHGKGGDRWVEDHVEAYISVAGTHLGVAKAMAAFLSGEMKDTVQMNPAGAYVLERFFSRKERKRLFLSWAGSASMWMKGGNAIWGNSTHAPDDMANSTCSHGELISFRAREVIADSFVDPSLRNMTAEDAGNWILQHTPPAFQRMMQTNYSYGIERDEKTLKKNDLDHRKWTNPLEVRLPYAPSMKIYCTYGVGKDTERSYWYAGGEHDEELDVPAGGLSPNCPEGQSCTNSNASNLFLSRKSWIDFGYTNETASPKILNGVKIGEGDGTVSLLSLGAMCVEGWKRPRWNPAGIKIKTVEFEHRPVASIPRGGASTGDHVDILGSTGLNELILKVATGAGEEVEEHFVSNIREYARRIQWD</sequence>
<dbReference type="InParanoid" id="A8N694"/>
<gene>
    <name evidence="2" type="ORF">CC1G_02002</name>
</gene>
<dbReference type="Gene3D" id="3.40.50.1820">
    <property type="entry name" value="alpha/beta hydrolase"/>
    <property type="match status" value="1"/>
</dbReference>
<dbReference type="InterPro" id="IPR003386">
    <property type="entry name" value="LACT/PDAT_acylTrfase"/>
</dbReference>
<keyword evidence="3" id="KW-1185">Reference proteome</keyword>
<keyword evidence="1" id="KW-1133">Transmembrane helix</keyword>
<keyword evidence="2" id="KW-0012">Acyltransferase</keyword>
<dbReference type="GO" id="GO:0006629">
    <property type="term" value="P:lipid metabolic process"/>
    <property type="evidence" value="ECO:0007669"/>
    <property type="project" value="InterPro"/>
</dbReference>
<organism evidence="2 3">
    <name type="scientific">Coprinopsis cinerea (strain Okayama-7 / 130 / ATCC MYA-4618 / FGSC 9003)</name>
    <name type="common">Inky cap fungus</name>
    <name type="synonym">Hormographiella aspergillata</name>
    <dbReference type="NCBI Taxonomy" id="240176"/>
    <lineage>
        <taxon>Eukaryota</taxon>
        <taxon>Fungi</taxon>
        <taxon>Dikarya</taxon>
        <taxon>Basidiomycota</taxon>
        <taxon>Agaricomycotina</taxon>
        <taxon>Agaricomycetes</taxon>
        <taxon>Agaricomycetidae</taxon>
        <taxon>Agaricales</taxon>
        <taxon>Agaricineae</taxon>
        <taxon>Psathyrellaceae</taxon>
        <taxon>Coprinopsis</taxon>
    </lineage>
</organism>
<protein>
    <submittedName>
        <fullName evidence="2">Phospholipid:diacylglycerol acyltransferase</fullName>
    </submittedName>
</protein>
<dbReference type="GeneID" id="6006806"/>
<keyword evidence="1" id="KW-0812">Transmembrane</keyword>
<feature type="transmembrane region" description="Helical" evidence="1">
    <location>
        <begin position="53"/>
        <end position="70"/>
    </location>
</feature>
<name>A8N694_COPC7</name>
<comment type="caution">
    <text evidence="2">The sequence shown here is derived from an EMBL/GenBank/DDBJ whole genome shotgun (WGS) entry which is preliminary data.</text>
</comment>
<dbReference type="HOGENOM" id="CLU_016065_1_1_1"/>
<evidence type="ECO:0000256" key="1">
    <source>
        <dbReference type="SAM" id="Phobius"/>
    </source>
</evidence>
<dbReference type="InterPro" id="IPR029058">
    <property type="entry name" value="AB_hydrolase_fold"/>
</dbReference>
<dbReference type="PANTHER" id="PTHR11440">
    <property type="entry name" value="LECITHIN-CHOLESTEROL ACYLTRANSFERASE-RELATED"/>
    <property type="match status" value="1"/>
</dbReference>
<dbReference type="RefSeq" id="XP_001830366.2">
    <property type="nucleotide sequence ID" value="XM_001830314.2"/>
</dbReference>
<dbReference type="STRING" id="240176.A8N694"/>
<dbReference type="VEuPathDB" id="FungiDB:CC1G_02002"/>
<proteinExistence type="predicted"/>
<dbReference type="Proteomes" id="UP000001861">
    <property type="component" value="Unassembled WGS sequence"/>
</dbReference>
<evidence type="ECO:0000313" key="3">
    <source>
        <dbReference type="Proteomes" id="UP000001861"/>
    </source>
</evidence>
<evidence type="ECO:0000313" key="2">
    <source>
        <dbReference type="EMBL" id="EAU91513.2"/>
    </source>
</evidence>
<accession>A8N694</accession>
<dbReference type="AlphaFoldDB" id="A8N694"/>
<dbReference type="SUPFAM" id="SSF53474">
    <property type="entry name" value="alpha/beta-Hydrolases"/>
    <property type="match status" value="1"/>
</dbReference>
<dbReference type="GO" id="GO:0008374">
    <property type="term" value="F:O-acyltransferase activity"/>
    <property type="evidence" value="ECO:0007669"/>
    <property type="project" value="InterPro"/>
</dbReference>
<dbReference type="FunCoup" id="A8N694">
    <property type="interactions" value="177"/>
</dbReference>
<dbReference type="KEGG" id="cci:CC1G_02002"/>